<evidence type="ECO:0000313" key="3">
    <source>
        <dbReference type="Proteomes" id="UP000005358"/>
    </source>
</evidence>
<sequence>MVNLDIIKESLGFEKVLSENSLDIPFREEYLIPDTQPDVHDVLSVDTKVYVLNREVQSDRVLLEYEVECNIMYLAREEDGLGINSVIYKEKNSSFIDIAGAEHSMMCDMECDLEHIDANIINERKIRVEGKLRTKYRVYKEEKIDVVKELDGLGDLQIKRKPESIEKNITNMVCSMSGELPINVGMDKPQIGKIIKCGYMLHRQEIKLGEDKVQASCLAKINVLYRAYDSREVVALEEDLYLSNDEEVVGVNSDMNCNGYFEIKGHDVKISQNDLGESRIIDVNLSVDANVAISKLEFAETVEDLYSPTQNVMPLKEVCKINMAVSENSNESVIKGNIDLGKNGVDATQTVDCKGKIVDMESYFMDQKVVIKGNLSVESIYKTTDEEKGLNKVSGEIPFEVALDMPNSQSGMTFDTKANLEDLQCSIEGNSLAVKAVVYFYAKCSDVFDKEYVKDIEQNDDTVEKKASITIYTIQKGDTLWNLAKKYKTTIDTLVKLNDIEDPDSIYAGDKIMIPGRAVFIKKKSFTILCRKTLFYE</sequence>
<dbReference type="PANTHER" id="PTHR33734:SF22">
    <property type="entry name" value="MEMBRANE-BOUND LYTIC MUREIN TRANSGLYCOSYLASE D"/>
    <property type="match status" value="1"/>
</dbReference>
<dbReference type="InterPro" id="IPR018392">
    <property type="entry name" value="LysM"/>
</dbReference>
<dbReference type="SUPFAM" id="SSF54106">
    <property type="entry name" value="LysM domain"/>
    <property type="match status" value="1"/>
</dbReference>
<dbReference type="Pfam" id="PF12673">
    <property type="entry name" value="SipL"/>
    <property type="match status" value="3"/>
</dbReference>
<dbReference type="InterPro" id="IPR024300">
    <property type="entry name" value="SipL_SPOCS_dom"/>
</dbReference>
<dbReference type="SMART" id="SM00257">
    <property type="entry name" value="LysM"/>
    <property type="match status" value="1"/>
</dbReference>
<reference evidence="2 3" key="1">
    <citation type="journal article" date="2012" name="PLoS ONE">
        <title>Genome Sequencing and Analysis of a Type A Clostridium perfringens Isolate from a Case of Bovine Clostridial Abomasitis.</title>
        <authorList>
            <person name="Nowell V.J."/>
            <person name="Kropinski A.M."/>
            <person name="Songer J.G."/>
            <person name="Macinnes J.I."/>
            <person name="Parreira V.R."/>
            <person name="Prescott J.F."/>
        </authorList>
    </citation>
    <scope>NUCLEOTIDE SEQUENCE [LARGE SCALE GENOMIC DNA]</scope>
    <source>
        <strain evidence="2 3">F262</strain>
    </source>
</reference>
<dbReference type="GO" id="GO:0008932">
    <property type="term" value="F:lytic endotransglycosylase activity"/>
    <property type="evidence" value="ECO:0007669"/>
    <property type="project" value="TreeGrafter"/>
</dbReference>
<dbReference type="RefSeq" id="WP_003482170.1">
    <property type="nucleotide sequence ID" value="NZ_CM001477.1"/>
</dbReference>
<dbReference type="Proteomes" id="UP000005358">
    <property type="component" value="Chromosome"/>
</dbReference>
<dbReference type="Pfam" id="PF01476">
    <property type="entry name" value="LysM"/>
    <property type="match status" value="1"/>
</dbReference>
<organism evidence="2 3">
    <name type="scientific">Clostridium perfringens F262</name>
    <dbReference type="NCBI Taxonomy" id="883064"/>
    <lineage>
        <taxon>Bacteria</taxon>
        <taxon>Bacillati</taxon>
        <taxon>Bacillota</taxon>
        <taxon>Clostridia</taxon>
        <taxon>Eubacteriales</taxon>
        <taxon>Clostridiaceae</taxon>
        <taxon>Clostridium</taxon>
    </lineage>
</organism>
<gene>
    <name evidence="2" type="ORF">HA1_12879</name>
</gene>
<evidence type="ECO:0000313" key="2">
    <source>
        <dbReference type="EMBL" id="EIA16221.1"/>
    </source>
</evidence>
<dbReference type="EMBL" id="AFES01000031">
    <property type="protein sequence ID" value="EIA16221.1"/>
    <property type="molecule type" value="Genomic_DNA"/>
</dbReference>
<dbReference type="PANTHER" id="PTHR33734">
    <property type="entry name" value="LYSM DOMAIN-CONTAINING GPI-ANCHORED PROTEIN 2"/>
    <property type="match status" value="1"/>
</dbReference>
<feature type="domain" description="LysM" evidence="1">
    <location>
        <begin position="470"/>
        <end position="514"/>
    </location>
</feature>
<accession>A0AAV3FAC8</accession>
<dbReference type="CDD" id="cd00118">
    <property type="entry name" value="LysM"/>
    <property type="match status" value="1"/>
</dbReference>
<proteinExistence type="predicted"/>
<dbReference type="PROSITE" id="PS51782">
    <property type="entry name" value="LYSM"/>
    <property type="match status" value="1"/>
</dbReference>
<dbReference type="InterPro" id="IPR036779">
    <property type="entry name" value="LysM_dom_sf"/>
</dbReference>
<evidence type="ECO:0000259" key="1">
    <source>
        <dbReference type="PROSITE" id="PS51782"/>
    </source>
</evidence>
<dbReference type="AlphaFoldDB" id="A0AAV3FAC8"/>
<comment type="caution">
    <text evidence="2">The sequence shown here is derived from an EMBL/GenBank/DDBJ whole genome shotgun (WGS) entry which is preliminary data.</text>
</comment>
<protein>
    <submittedName>
        <fullName evidence="2">LysM domain-containing protein</fullName>
    </submittedName>
</protein>
<name>A0AAV3FAC8_CLOPF</name>
<dbReference type="Gene3D" id="3.10.350.10">
    <property type="entry name" value="LysM domain"/>
    <property type="match status" value="1"/>
</dbReference>